<evidence type="ECO:0000313" key="1">
    <source>
        <dbReference type="EMBL" id="KAK3713688.1"/>
    </source>
</evidence>
<proteinExistence type="predicted"/>
<keyword evidence="2" id="KW-1185">Reference proteome</keyword>
<dbReference type="Proteomes" id="UP001281147">
    <property type="component" value="Unassembled WGS sequence"/>
</dbReference>
<sequence length="523" mass="57813">MRFETLRRLWEVHIHRRGILLELDLTAGSKGSHLDQLFELTGHLIVAASRLDKYSSEYGIRGLTFDGPAPDIALNATTRPYYDSRSTVIEAAEQIIRLVRGPRDVLLALSFEHCAQASLQLVLKYKFANHIPLDGFTTYGKISQAVGQGVTPSLVERTVQHAASFCLFETKPGGYVRHNAVSALLVQDPDLEAWMYLSSTIAYPAGAAIPNAIEKYGVSMEADEAGYGVSIGRKIAQFQRFREPDGKKDHEMFARAMRGISAGGNYDFRHAVTGYPWHLLSEGAGHLVVDVGGGPGHVAIALAQGNPTLRFEVQDLPETVQVGAQNCPSGVKERVSFSAHDFFTPQPRHEVREDEGIAYFARFILHDWSDKYATKIVQQLATGLRPQDRIILNEVVVPETGQEPRELERRMHDRDLLMLMNLNGRERTQSAFEQIFASVEPPLRLKKVYRPAQGELSLIEVVLDGVGEDLRDGAVDGINGDWNEMNGNHSNGVNGHGVNGFANGMNGHEANGHTDIRSSVHVH</sequence>
<organism evidence="1 2">
    <name type="scientific">Vermiconidia calcicola</name>
    <dbReference type="NCBI Taxonomy" id="1690605"/>
    <lineage>
        <taxon>Eukaryota</taxon>
        <taxon>Fungi</taxon>
        <taxon>Dikarya</taxon>
        <taxon>Ascomycota</taxon>
        <taxon>Pezizomycotina</taxon>
        <taxon>Dothideomycetes</taxon>
        <taxon>Dothideomycetidae</taxon>
        <taxon>Mycosphaerellales</taxon>
        <taxon>Extremaceae</taxon>
        <taxon>Vermiconidia</taxon>
    </lineage>
</organism>
<evidence type="ECO:0000313" key="2">
    <source>
        <dbReference type="Proteomes" id="UP001281147"/>
    </source>
</evidence>
<protein>
    <submittedName>
        <fullName evidence="1">O-methyltransferase ctb2</fullName>
    </submittedName>
</protein>
<reference evidence="1" key="1">
    <citation type="submission" date="2023-07" db="EMBL/GenBank/DDBJ databases">
        <title>Black Yeasts Isolated from many extreme environments.</title>
        <authorList>
            <person name="Coleine C."/>
            <person name="Stajich J.E."/>
            <person name="Selbmann L."/>
        </authorList>
    </citation>
    <scope>NUCLEOTIDE SEQUENCE</scope>
    <source>
        <strain evidence="1">CCFEE 5714</strain>
    </source>
</reference>
<accession>A0ACC3NBG2</accession>
<comment type="caution">
    <text evidence="1">The sequence shown here is derived from an EMBL/GenBank/DDBJ whole genome shotgun (WGS) entry which is preliminary data.</text>
</comment>
<name>A0ACC3NBG2_9PEZI</name>
<dbReference type="EMBL" id="JAUTXU010000061">
    <property type="protein sequence ID" value="KAK3713688.1"/>
    <property type="molecule type" value="Genomic_DNA"/>
</dbReference>
<gene>
    <name evidence="1" type="primary">CTB2</name>
    <name evidence="1" type="ORF">LTR37_008382</name>
</gene>